<proteinExistence type="inferred from homology"/>
<organism evidence="3 4">
    <name type="scientific">Endozoicomonas lisbonensis</name>
    <dbReference type="NCBI Taxonomy" id="3120522"/>
    <lineage>
        <taxon>Bacteria</taxon>
        <taxon>Pseudomonadati</taxon>
        <taxon>Pseudomonadota</taxon>
        <taxon>Gammaproteobacteria</taxon>
        <taxon>Oceanospirillales</taxon>
        <taxon>Endozoicomonadaceae</taxon>
        <taxon>Endozoicomonas</taxon>
    </lineage>
</organism>
<dbReference type="Gene3D" id="3.40.50.720">
    <property type="entry name" value="NAD(P)-binding Rossmann-like Domain"/>
    <property type="match status" value="1"/>
</dbReference>
<gene>
    <name evidence="3" type="ORF">V5J35_003553</name>
</gene>
<dbReference type="InterPro" id="IPR002347">
    <property type="entry name" value="SDR_fam"/>
</dbReference>
<evidence type="ECO:0000313" key="3">
    <source>
        <dbReference type="EMBL" id="MET4758361.1"/>
    </source>
</evidence>
<dbReference type="Proteomes" id="UP001549366">
    <property type="component" value="Unassembled WGS sequence"/>
</dbReference>
<sequence length="111" mass="12387">MDVNPDGLAETVNQLEPAGVTISQHVVDVTNRERMMSLPEDVLKTHDSVNLLFNNAGINFQRSFEEMSLEDWELSLGINLWGVIYGSKAFLPSSILRPFASFYAKGLKDQA</sequence>
<dbReference type="InterPro" id="IPR036291">
    <property type="entry name" value="NAD(P)-bd_dom_sf"/>
</dbReference>
<dbReference type="Pfam" id="PF00106">
    <property type="entry name" value="adh_short"/>
    <property type="match status" value="1"/>
</dbReference>
<name>A0ABV2SKS0_9GAMM</name>
<reference evidence="3 4" key="1">
    <citation type="submission" date="2024-06" db="EMBL/GenBank/DDBJ databases">
        <title>Genomic Encyclopedia of Type Strains, Phase V (KMG-V): Genome sequencing to study the core and pangenomes of soil and plant-associated prokaryotes.</title>
        <authorList>
            <person name="Whitman W."/>
        </authorList>
    </citation>
    <scope>NUCLEOTIDE SEQUENCE [LARGE SCALE GENOMIC DNA]</scope>
    <source>
        <strain evidence="3 4">NE40</strain>
    </source>
</reference>
<protein>
    <submittedName>
        <fullName evidence="3">NADP-dependent 3-hydroxy acid dehydrogenase YdfG</fullName>
    </submittedName>
</protein>
<dbReference type="EMBL" id="JBEWTB010000002">
    <property type="protein sequence ID" value="MET4758361.1"/>
    <property type="molecule type" value="Genomic_DNA"/>
</dbReference>
<dbReference type="CDD" id="cd05233">
    <property type="entry name" value="SDR_c"/>
    <property type="match status" value="1"/>
</dbReference>
<dbReference type="SUPFAM" id="SSF51735">
    <property type="entry name" value="NAD(P)-binding Rossmann-fold domains"/>
    <property type="match status" value="1"/>
</dbReference>
<comment type="caution">
    <text evidence="3">The sequence shown here is derived from an EMBL/GenBank/DDBJ whole genome shotgun (WGS) entry which is preliminary data.</text>
</comment>
<evidence type="ECO:0000256" key="2">
    <source>
        <dbReference type="ARBA" id="ARBA00023002"/>
    </source>
</evidence>
<dbReference type="PANTHER" id="PTHR24322">
    <property type="entry name" value="PKSB"/>
    <property type="match status" value="1"/>
</dbReference>
<keyword evidence="4" id="KW-1185">Reference proteome</keyword>
<evidence type="ECO:0000256" key="1">
    <source>
        <dbReference type="ARBA" id="ARBA00006484"/>
    </source>
</evidence>
<dbReference type="PANTHER" id="PTHR24322:SF736">
    <property type="entry name" value="RETINOL DEHYDROGENASE 10"/>
    <property type="match status" value="1"/>
</dbReference>
<dbReference type="RefSeq" id="WP_354022219.1">
    <property type="nucleotide sequence ID" value="NZ_JBEWTD010000002.1"/>
</dbReference>
<accession>A0ABV2SKS0</accession>
<keyword evidence="2" id="KW-0560">Oxidoreductase</keyword>
<comment type="similarity">
    <text evidence="1">Belongs to the short-chain dehydrogenases/reductases (SDR) family.</text>
</comment>
<evidence type="ECO:0000313" key="4">
    <source>
        <dbReference type="Proteomes" id="UP001549366"/>
    </source>
</evidence>